<sequence>MQPGLSGLGGHAAQDGMHRLFFALWPDDTLRKRIDEVAAQLEREHAPGGRRLRADRYHLTLQFLGDFQPLPPRLVEDACAAAATVRLAPFELMLDCAGSFRGSNVWWLGSHAMPPGLQNLWDSLGQALLQARVRVKSSAQPFAPHLTIQRDVRRHIAALQIAPLRWHVGEFALIDSQPGRPYTVVGRWPLAA</sequence>
<keyword evidence="1 2" id="KW-0378">Hydrolase</keyword>
<gene>
    <name evidence="3" type="ORF">J2X06_003169</name>
</gene>
<dbReference type="InterPro" id="IPR009097">
    <property type="entry name" value="Cyclic_Pdiesterase"/>
</dbReference>
<accession>A0ABU1WEB9</accession>
<dbReference type="EC" id="3.1.4.58" evidence="2"/>
<evidence type="ECO:0000256" key="1">
    <source>
        <dbReference type="ARBA" id="ARBA00022801"/>
    </source>
</evidence>
<comment type="caution">
    <text evidence="3">The sequence shown here is derived from an EMBL/GenBank/DDBJ whole genome shotgun (WGS) entry which is preliminary data.</text>
</comment>
<keyword evidence="3" id="KW-0436">Ligase</keyword>
<comment type="function">
    <text evidence="2">Hydrolyzes RNA 2',3'-cyclic phosphodiester to an RNA 2'-phosphomonoester.</text>
</comment>
<dbReference type="EMBL" id="JAVDVY010000003">
    <property type="protein sequence ID" value="MDR7135951.1"/>
    <property type="molecule type" value="Genomic_DNA"/>
</dbReference>
<dbReference type="PANTHER" id="PTHR35561:SF1">
    <property type="entry name" value="RNA 2',3'-CYCLIC PHOSPHODIESTERASE"/>
    <property type="match status" value="1"/>
</dbReference>
<feature type="short sequence motif" description="HXTX 1" evidence="2">
    <location>
        <begin position="58"/>
        <end position="61"/>
    </location>
</feature>
<dbReference type="PANTHER" id="PTHR35561">
    <property type="entry name" value="RNA 2',3'-CYCLIC PHOSPHODIESTERASE"/>
    <property type="match status" value="1"/>
</dbReference>
<proteinExistence type="inferred from homology"/>
<evidence type="ECO:0000313" key="3">
    <source>
        <dbReference type="EMBL" id="MDR7135951.1"/>
    </source>
</evidence>
<evidence type="ECO:0000313" key="4">
    <source>
        <dbReference type="Proteomes" id="UP001251524"/>
    </source>
</evidence>
<dbReference type="HAMAP" id="MF_01940">
    <property type="entry name" value="RNA_CPDase"/>
    <property type="match status" value="1"/>
</dbReference>
<reference evidence="3 4" key="1">
    <citation type="submission" date="2023-07" db="EMBL/GenBank/DDBJ databases">
        <title>Sorghum-associated microbial communities from plants grown in Nebraska, USA.</title>
        <authorList>
            <person name="Schachtman D."/>
        </authorList>
    </citation>
    <scope>NUCLEOTIDE SEQUENCE [LARGE SCALE GENOMIC DNA]</scope>
    <source>
        <strain evidence="3 4">BE198</strain>
    </source>
</reference>
<dbReference type="NCBIfam" id="TIGR02258">
    <property type="entry name" value="2_5_ligase"/>
    <property type="match status" value="1"/>
</dbReference>
<evidence type="ECO:0000256" key="2">
    <source>
        <dbReference type="HAMAP-Rule" id="MF_01940"/>
    </source>
</evidence>
<dbReference type="RefSeq" id="WP_310064040.1">
    <property type="nucleotide sequence ID" value="NZ_JAVDVY010000003.1"/>
</dbReference>
<dbReference type="SUPFAM" id="SSF55144">
    <property type="entry name" value="LigT-like"/>
    <property type="match status" value="1"/>
</dbReference>
<dbReference type="GO" id="GO:0016874">
    <property type="term" value="F:ligase activity"/>
    <property type="evidence" value="ECO:0007669"/>
    <property type="project" value="UniProtKB-KW"/>
</dbReference>
<name>A0ABU1WEB9_9GAMM</name>
<dbReference type="Gene3D" id="3.90.1140.10">
    <property type="entry name" value="Cyclic phosphodiesterase"/>
    <property type="match status" value="1"/>
</dbReference>
<feature type="short sequence motif" description="HXTX 2" evidence="2">
    <location>
        <begin position="145"/>
        <end position="148"/>
    </location>
</feature>
<feature type="active site" description="Proton donor" evidence="2">
    <location>
        <position position="58"/>
    </location>
</feature>
<dbReference type="Pfam" id="PF13563">
    <property type="entry name" value="2_5_RNA_ligase2"/>
    <property type="match status" value="1"/>
</dbReference>
<dbReference type="Proteomes" id="UP001251524">
    <property type="component" value="Unassembled WGS sequence"/>
</dbReference>
<comment type="similarity">
    <text evidence="2">Belongs to the 2H phosphoesterase superfamily. ThpR family.</text>
</comment>
<feature type="active site" description="Proton acceptor" evidence="2">
    <location>
        <position position="145"/>
    </location>
</feature>
<keyword evidence="4" id="KW-1185">Reference proteome</keyword>
<dbReference type="InterPro" id="IPR004175">
    <property type="entry name" value="RNA_CPDase"/>
</dbReference>
<protein>
    <recommendedName>
        <fullName evidence="2">RNA 2',3'-cyclic phosphodiesterase</fullName>
        <shortName evidence="2">RNA 2',3'-CPDase</shortName>
        <ecNumber evidence="2">3.1.4.58</ecNumber>
    </recommendedName>
</protein>
<comment type="catalytic activity">
    <reaction evidence="2">
        <text>a 3'-end 2',3'-cyclophospho-ribonucleotide-RNA + H2O = a 3'-end 2'-phospho-ribonucleotide-RNA + H(+)</text>
        <dbReference type="Rhea" id="RHEA:11828"/>
        <dbReference type="Rhea" id="RHEA-COMP:10464"/>
        <dbReference type="Rhea" id="RHEA-COMP:17353"/>
        <dbReference type="ChEBI" id="CHEBI:15377"/>
        <dbReference type="ChEBI" id="CHEBI:15378"/>
        <dbReference type="ChEBI" id="CHEBI:83064"/>
        <dbReference type="ChEBI" id="CHEBI:173113"/>
        <dbReference type="EC" id="3.1.4.58"/>
    </reaction>
</comment>
<organism evidence="3 4">
    <name type="scientific">Lysobacter niastensis</name>
    <dbReference type="NCBI Taxonomy" id="380629"/>
    <lineage>
        <taxon>Bacteria</taxon>
        <taxon>Pseudomonadati</taxon>
        <taxon>Pseudomonadota</taxon>
        <taxon>Gammaproteobacteria</taxon>
        <taxon>Lysobacterales</taxon>
        <taxon>Lysobacteraceae</taxon>
        <taxon>Lysobacter</taxon>
    </lineage>
</organism>